<evidence type="ECO:0000256" key="1">
    <source>
        <dbReference type="ARBA" id="ARBA00004123"/>
    </source>
</evidence>
<dbReference type="CDD" id="cd12429">
    <property type="entry name" value="RRM_DNAJC17"/>
    <property type="match status" value="1"/>
</dbReference>
<evidence type="ECO:0000313" key="9">
    <source>
        <dbReference type="Proteomes" id="UP000030746"/>
    </source>
</evidence>
<dbReference type="SUPFAM" id="SSF54928">
    <property type="entry name" value="RNA-binding domain, RBD"/>
    <property type="match status" value="1"/>
</dbReference>
<dbReference type="InterPro" id="IPR036869">
    <property type="entry name" value="J_dom_sf"/>
</dbReference>
<dbReference type="GO" id="GO:0005737">
    <property type="term" value="C:cytoplasm"/>
    <property type="evidence" value="ECO:0007669"/>
    <property type="project" value="UniProtKB-SubCell"/>
</dbReference>
<dbReference type="InterPro" id="IPR012677">
    <property type="entry name" value="Nucleotide-bd_a/b_plait_sf"/>
</dbReference>
<dbReference type="RefSeq" id="XP_009065742.1">
    <property type="nucleotide sequence ID" value="XM_009067494.1"/>
</dbReference>
<dbReference type="HOGENOM" id="CLU_045732_1_0_1"/>
<evidence type="ECO:0000256" key="4">
    <source>
        <dbReference type="ARBA" id="ARBA00023186"/>
    </source>
</evidence>
<dbReference type="InterPro" id="IPR052094">
    <property type="entry name" value="Pre-mRNA-splicing_ERAD"/>
</dbReference>
<dbReference type="GO" id="GO:0000390">
    <property type="term" value="P:spliceosomal complex disassembly"/>
    <property type="evidence" value="ECO:0007669"/>
    <property type="project" value="TreeGrafter"/>
</dbReference>
<comment type="subcellular location">
    <subcellularLocation>
        <location evidence="2">Cytoplasm</location>
    </subcellularLocation>
    <subcellularLocation>
        <location evidence="1">Nucleus</location>
    </subcellularLocation>
</comment>
<evidence type="ECO:0000259" key="7">
    <source>
        <dbReference type="PROSITE" id="PS50076"/>
    </source>
</evidence>
<dbReference type="Gene3D" id="1.10.287.110">
    <property type="entry name" value="DnaJ domain"/>
    <property type="match status" value="1"/>
</dbReference>
<dbReference type="PANTHER" id="PTHR44313">
    <property type="entry name" value="DNAJ HOMOLOG SUBFAMILY C MEMBER 17"/>
    <property type="match status" value="1"/>
</dbReference>
<dbReference type="InterPro" id="IPR035979">
    <property type="entry name" value="RBD_domain_sf"/>
</dbReference>
<dbReference type="PROSITE" id="PS50076">
    <property type="entry name" value="DNAJ_2"/>
    <property type="match status" value="1"/>
</dbReference>
<dbReference type="OMA" id="NPLHFQW"/>
<keyword evidence="5" id="KW-0539">Nucleus</keyword>
<keyword evidence="9" id="KW-1185">Reference proteome</keyword>
<keyword evidence="6" id="KW-0175">Coiled coil</keyword>
<proteinExistence type="predicted"/>
<feature type="non-terminal residue" evidence="8">
    <location>
        <position position="292"/>
    </location>
</feature>
<feature type="coiled-coil region" evidence="6">
    <location>
        <begin position="67"/>
        <end position="152"/>
    </location>
</feature>
<accession>V3YZA1</accession>
<name>V3YZA1_LOTGI</name>
<dbReference type="PANTHER" id="PTHR44313:SF1">
    <property type="entry name" value="DNAJ HOMOLOG SUBFAMILY C MEMBER 17"/>
    <property type="match status" value="1"/>
</dbReference>
<dbReference type="GO" id="GO:0003723">
    <property type="term" value="F:RNA binding"/>
    <property type="evidence" value="ECO:0007669"/>
    <property type="project" value="InterPro"/>
</dbReference>
<dbReference type="CTD" id="20252125"/>
<dbReference type="AlphaFoldDB" id="V3YZA1"/>
<evidence type="ECO:0000256" key="2">
    <source>
        <dbReference type="ARBA" id="ARBA00004496"/>
    </source>
</evidence>
<dbReference type="STRING" id="225164.V3YZA1"/>
<dbReference type="CDD" id="cd06257">
    <property type="entry name" value="DnaJ"/>
    <property type="match status" value="1"/>
</dbReference>
<dbReference type="Gene3D" id="3.30.70.330">
    <property type="match status" value="1"/>
</dbReference>
<evidence type="ECO:0000256" key="3">
    <source>
        <dbReference type="ARBA" id="ARBA00022490"/>
    </source>
</evidence>
<sequence length="292" mass="33577">DILKLDLYGLLEVEAEATKKEILSAYRKKARKCHPDKNPDNPKAAELFLELAKALEVLTDAPARAAYDKAQQAKKAAEVRHRQLDSKRKKFKEDLEAREENFEQQKKDEAAAQKNLQAEIERLRKEGCKLLEEEQELLKESIKQEKEKKKEESDGKITLAIVKWKSKKDDQSNGGYNENNLEDFFSKYGDVSVVLVSKKKTGSAIIEFSQASQKLLDVENETGSPQNQLTVNWLSGKPKFKQPKPSSIPQTYSSYSHVRTSDLDFESLVLMKMRQAEERKRLIEQMKQEDEE</sequence>
<dbReference type="SMART" id="SM00271">
    <property type="entry name" value="DnaJ"/>
    <property type="match status" value="1"/>
</dbReference>
<evidence type="ECO:0000256" key="5">
    <source>
        <dbReference type="ARBA" id="ARBA00023242"/>
    </source>
</evidence>
<dbReference type="PRINTS" id="PR00625">
    <property type="entry name" value="JDOMAIN"/>
</dbReference>
<dbReference type="SUPFAM" id="SSF46565">
    <property type="entry name" value="Chaperone J-domain"/>
    <property type="match status" value="1"/>
</dbReference>
<dbReference type="InterPro" id="IPR034254">
    <property type="entry name" value="DNAJC17_RRM"/>
</dbReference>
<dbReference type="InterPro" id="IPR001623">
    <property type="entry name" value="DnaJ_domain"/>
</dbReference>
<feature type="non-terminal residue" evidence="8">
    <location>
        <position position="1"/>
    </location>
</feature>
<dbReference type="GeneID" id="20252125"/>
<evidence type="ECO:0000313" key="8">
    <source>
        <dbReference type="EMBL" id="ESO83488.1"/>
    </source>
</evidence>
<dbReference type="GO" id="GO:0005681">
    <property type="term" value="C:spliceosomal complex"/>
    <property type="evidence" value="ECO:0007669"/>
    <property type="project" value="TreeGrafter"/>
</dbReference>
<organism evidence="8 9">
    <name type="scientific">Lottia gigantea</name>
    <name type="common">Giant owl limpet</name>
    <dbReference type="NCBI Taxonomy" id="225164"/>
    <lineage>
        <taxon>Eukaryota</taxon>
        <taxon>Metazoa</taxon>
        <taxon>Spiralia</taxon>
        <taxon>Lophotrochozoa</taxon>
        <taxon>Mollusca</taxon>
        <taxon>Gastropoda</taxon>
        <taxon>Patellogastropoda</taxon>
        <taxon>Lottioidea</taxon>
        <taxon>Lottiidae</taxon>
        <taxon>Lottia</taxon>
    </lineage>
</organism>
<dbReference type="Proteomes" id="UP000030746">
    <property type="component" value="Unassembled WGS sequence"/>
</dbReference>
<feature type="domain" description="J" evidence="7">
    <location>
        <begin position="6"/>
        <end position="71"/>
    </location>
</feature>
<dbReference type="EMBL" id="KB203660">
    <property type="protein sequence ID" value="ESO83488.1"/>
    <property type="molecule type" value="Genomic_DNA"/>
</dbReference>
<dbReference type="KEGG" id="lgi:LOTGIDRAFT_74301"/>
<gene>
    <name evidence="8" type="ORF">LOTGIDRAFT_74301</name>
</gene>
<reference evidence="8 9" key="1">
    <citation type="journal article" date="2013" name="Nature">
        <title>Insights into bilaterian evolution from three spiralian genomes.</title>
        <authorList>
            <person name="Simakov O."/>
            <person name="Marletaz F."/>
            <person name="Cho S.J."/>
            <person name="Edsinger-Gonzales E."/>
            <person name="Havlak P."/>
            <person name="Hellsten U."/>
            <person name="Kuo D.H."/>
            <person name="Larsson T."/>
            <person name="Lv J."/>
            <person name="Arendt D."/>
            <person name="Savage R."/>
            <person name="Osoegawa K."/>
            <person name="de Jong P."/>
            <person name="Grimwood J."/>
            <person name="Chapman J.A."/>
            <person name="Shapiro H."/>
            <person name="Aerts A."/>
            <person name="Otillar R.P."/>
            <person name="Terry A.Y."/>
            <person name="Boore J.L."/>
            <person name="Grigoriev I.V."/>
            <person name="Lindberg D.R."/>
            <person name="Seaver E.C."/>
            <person name="Weisblat D.A."/>
            <person name="Putnam N.H."/>
            <person name="Rokhsar D.S."/>
        </authorList>
    </citation>
    <scope>NUCLEOTIDE SEQUENCE [LARGE SCALE GENOMIC DNA]</scope>
</reference>
<dbReference type="Pfam" id="PF00226">
    <property type="entry name" value="DnaJ"/>
    <property type="match status" value="1"/>
</dbReference>
<protein>
    <recommendedName>
        <fullName evidence="7">J domain-containing protein</fullName>
    </recommendedName>
</protein>
<keyword evidence="4" id="KW-0143">Chaperone</keyword>
<dbReference type="OrthoDB" id="259708at2759"/>
<dbReference type="InterPro" id="IPR000504">
    <property type="entry name" value="RRM_dom"/>
</dbReference>
<keyword evidence="3" id="KW-0963">Cytoplasm</keyword>
<evidence type="ECO:0000256" key="6">
    <source>
        <dbReference type="SAM" id="Coils"/>
    </source>
</evidence>
<dbReference type="Pfam" id="PF00076">
    <property type="entry name" value="RRM_1"/>
    <property type="match status" value="1"/>
</dbReference>